<feature type="compositionally biased region" description="Pro residues" evidence="1">
    <location>
        <begin position="657"/>
        <end position="666"/>
    </location>
</feature>
<feature type="compositionally biased region" description="Basic and acidic residues" evidence="1">
    <location>
        <begin position="374"/>
        <end position="383"/>
    </location>
</feature>
<evidence type="ECO:0000256" key="1">
    <source>
        <dbReference type="SAM" id="MobiDB-lite"/>
    </source>
</evidence>
<feature type="region of interest" description="Disordered" evidence="1">
    <location>
        <begin position="632"/>
        <end position="666"/>
    </location>
</feature>
<dbReference type="Proteomes" id="UP000005408">
    <property type="component" value="Unassembled WGS sequence"/>
</dbReference>
<reference evidence="2" key="1">
    <citation type="submission" date="2022-08" db="UniProtKB">
        <authorList>
            <consortium name="EnsemblMetazoa"/>
        </authorList>
    </citation>
    <scope>IDENTIFICATION</scope>
    <source>
        <strain evidence="2">05x7-T-G4-1.051#20</strain>
    </source>
</reference>
<evidence type="ECO:0000313" key="2">
    <source>
        <dbReference type="EnsemblMetazoa" id="G31081.1:cds"/>
    </source>
</evidence>
<name>A0A8W8M122_MAGGI</name>
<accession>A0A8W8M122</accession>
<feature type="region of interest" description="Disordered" evidence="1">
    <location>
        <begin position="247"/>
        <end position="276"/>
    </location>
</feature>
<evidence type="ECO:0000313" key="3">
    <source>
        <dbReference type="Proteomes" id="UP000005408"/>
    </source>
</evidence>
<dbReference type="EnsemblMetazoa" id="G31081.1">
    <property type="protein sequence ID" value="G31081.1:cds"/>
    <property type="gene ID" value="G31081"/>
</dbReference>
<organism evidence="2 3">
    <name type="scientific">Magallana gigas</name>
    <name type="common">Pacific oyster</name>
    <name type="synonym">Crassostrea gigas</name>
    <dbReference type="NCBI Taxonomy" id="29159"/>
    <lineage>
        <taxon>Eukaryota</taxon>
        <taxon>Metazoa</taxon>
        <taxon>Spiralia</taxon>
        <taxon>Lophotrochozoa</taxon>
        <taxon>Mollusca</taxon>
        <taxon>Bivalvia</taxon>
        <taxon>Autobranchia</taxon>
        <taxon>Pteriomorphia</taxon>
        <taxon>Ostreida</taxon>
        <taxon>Ostreoidea</taxon>
        <taxon>Ostreidae</taxon>
        <taxon>Magallana</taxon>
    </lineage>
</organism>
<sequence>MEKASGQRNNAAKKSTDDSCEYIIFEKFNHTSGKEFECMYSDGMRFYLEDCESKKWQPFPKRWYNEGLIITERIKANKENGDIEQKEQKQSDVAGIRMSGCGSKLQFSSDHDDREGLLNHPERGRISTFIFQRKHNIHCFYDHTQGQWMRLPIGWELHHERVGKLVDQVEEALPTWGDRQDILALLRQCNYDPGECISTYRYLEGDLWLNPPKTTKEAKTAEEKEETVEKTKLQKEVDEKVEEITFKEKENEEQGAPVMDLEQEQKTDTQLPKSPQVGIVDNKSKIAMQSSNTLRNVATYSTVRGQVNVNDEIEENTLNVKENELQGTLEMDFEQEQKTVMQRPKSLQVMEGEEVITEQVKEKKRYSAEGAGLKQEKKKDTQKPKSSQMSHEDIIFETLYHKSGKEFQCMYLDGMRFYLDDWGSKEWQPFPKRWYNEGKLITNSVVKKQENEKRRRQQQQQQSSSGAVKSSGQDDREGVLNHPKRGRIPTYIFQRKHNVHSFYDHTQGQWMRLPIGWELHHEMVGKLVDQVEEALPTWGDRQDILALLRQCNYDPDECMSTYLYLEGDPWLKAPKTHKEAKAVEEKDDTIEKLRMQLKEVEETLKQERTARVEAEKLVNEQEEKIMELEVENKQHEAQLMSLQQSRPKTAMQRPKTPQVPDPPSAV</sequence>
<keyword evidence="3" id="KW-1185">Reference proteome</keyword>
<protein>
    <submittedName>
        <fullName evidence="2">Uncharacterized protein</fullName>
    </submittedName>
</protein>
<feature type="region of interest" description="Disordered" evidence="1">
    <location>
        <begin position="448"/>
        <end position="483"/>
    </location>
</feature>
<dbReference type="AlphaFoldDB" id="A0A8W8M122"/>
<feature type="region of interest" description="Disordered" evidence="1">
    <location>
        <begin position="359"/>
        <end position="390"/>
    </location>
</feature>
<proteinExistence type="predicted"/>